<evidence type="ECO:0000256" key="5">
    <source>
        <dbReference type="ARBA" id="ARBA00023015"/>
    </source>
</evidence>
<keyword evidence="5" id="KW-0805">Transcription regulation</keyword>
<dbReference type="GO" id="GO:0006355">
    <property type="term" value="P:regulation of DNA-templated transcription"/>
    <property type="evidence" value="ECO:0007669"/>
    <property type="project" value="InterPro"/>
</dbReference>
<evidence type="ECO:0000259" key="11">
    <source>
        <dbReference type="PROSITE" id="PS51755"/>
    </source>
</evidence>
<organism evidence="12 13">
    <name type="scientific">Colwellia psychrerythraea</name>
    <name type="common">Vibrio psychroerythus</name>
    <dbReference type="NCBI Taxonomy" id="28229"/>
    <lineage>
        <taxon>Bacteria</taxon>
        <taxon>Pseudomonadati</taxon>
        <taxon>Pseudomonadota</taxon>
        <taxon>Gammaproteobacteria</taxon>
        <taxon>Alteromonadales</taxon>
        <taxon>Colwelliaceae</taxon>
        <taxon>Colwellia</taxon>
    </lineage>
</organism>
<dbReference type="PROSITE" id="PS51755">
    <property type="entry name" value="OMPR_PHOB"/>
    <property type="match status" value="1"/>
</dbReference>
<dbReference type="PANTHER" id="PTHR48111:SF58">
    <property type="entry name" value="TORCAD OPERON TRANSCRIPTIONAL REGULATORY PROTEIN TORR"/>
    <property type="match status" value="1"/>
</dbReference>
<dbReference type="Pfam" id="PF00072">
    <property type="entry name" value="Response_reg"/>
    <property type="match status" value="1"/>
</dbReference>
<protein>
    <submittedName>
        <fullName evidence="12">Two component transcriptional regulator, winged helix family</fullName>
    </submittedName>
</protein>
<dbReference type="AlphaFoldDB" id="A0A099KHA8"/>
<evidence type="ECO:0000256" key="4">
    <source>
        <dbReference type="ARBA" id="ARBA00023012"/>
    </source>
</evidence>
<proteinExistence type="predicted"/>
<evidence type="ECO:0000313" key="13">
    <source>
        <dbReference type="Proteomes" id="UP000029843"/>
    </source>
</evidence>
<feature type="domain" description="Response regulatory" evidence="10">
    <location>
        <begin position="6"/>
        <end position="119"/>
    </location>
</feature>
<dbReference type="Proteomes" id="UP000029843">
    <property type="component" value="Unassembled WGS sequence"/>
</dbReference>
<dbReference type="InterPro" id="IPR001789">
    <property type="entry name" value="Sig_transdc_resp-reg_receiver"/>
</dbReference>
<feature type="domain" description="OmpR/PhoB-type" evidence="11">
    <location>
        <begin position="135"/>
        <end position="236"/>
    </location>
</feature>
<keyword evidence="4" id="KW-0902">Two-component regulatory system</keyword>
<accession>A0A099KHA8</accession>
<evidence type="ECO:0000256" key="3">
    <source>
        <dbReference type="ARBA" id="ARBA00022553"/>
    </source>
</evidence>
<dbReference type="Gene3D" id="3.40.50.2300">
    <property type="match status" value="1"/>
</dbReference>
<dbReference type="InterPro" id="IPR016032">
    <property type="entry name" value="Sig_transdc_resp-reg_C-effctor"/>
</dbReference>
<reference evidence="12 13" key="1">
    <citation type="submission" date="2014-08" db="EMBL/GenBank/DDBJ databases">
        <title>Genomic and Phenotypic Diversity of Colwellia psychrerythraea strains from Disparate Marine Basins.</title>
        <authorList>
            <person name="Techtmann S.M."/>
            <person name="Stelling S.C."/>
            <person name="Utturkar S.M."/>
            <person name="Alshibli N."/>
            <person name="Harris A."/>
            <person name="Brown S.D."/>
            <person name="Hazen T.C."/>
        </authorList>
    </citation>
    <scope>NUCLEOTIDE SEQUENCE [LARGE SCALE GENOMIC DNA]</scope>
    <source>
        <strain evidence="12 13">ND2E</strain>
    </source>
</reference>
<gene>
    <name evidence="12" type="ORF">ND2E_3730</name>
</gene>
<dbReference type="SUPFAM" id="SSF46894">
    <property type="entry name" value="C-terminal effector domain of the bipartite response regulators"/>
    <property type="match status" value="1"/>
</dbReference>
<dbReference type="InterPro" id="IPR036388">
    <property type="entry name" value="WH-like_DNA-bd_sf"/>
</dbReference>
<keyword evidence="2" id="KW-0963">Cytoplasm</keyword>
<dbReference type="Pfam" id="PF00486">
    <property type="entry name" value="Trans_reg_C"/>
    <property type="match status" value="1"/>
</dbReference>
<evidence type="ECO:0000256" key="1">
    <source>
        <dbReference type="ARBA" id="ARBA00004496"/>
    </source>
</evidence>
<dbReference type="EMBL" id="JQED01000037">
    <property type="protein sequence ID" value="KGJ90174.1"/>
    <property type="molecule type" value="Genomic_DNA"/>
</dbReference>
<evidence type="ECO:0000256" key="8">
    <source>
        <dbReference type="PROSITE-ProRule" id="PRU00169"/>
    </source>
</evidence>
<evidence type="ECO:0000256" key="2">
    <source>
        <dbReference type="ARBA" id="ARBA00022490"/>
    </source>
</evidence>
<dbReference type="SMART" id="SM00862">
    <property type="entry name" value="Trans_reg_C"/>
    <property type="match status" value="1"/>
</dbReference>
<sequence precursor="true">MLSDTKILIVDDDELTRQVLSSYFENEGYDVLCAKTAEEAEELLALGTFDLILLDIRMPGKDGLTLTRELRVNNEVGIILVTGSQDEVDRLIGLECGADEYVTKPFNPREILARAKNLIRRVRLCQQVKLADNDDYILKAFDRWKLNPVRRQLIDEEQTTVQLTEGEFQLLKCLMDHVGQIMTRDQILDQIRNREWVPTDRTVDVLIGRLRRKLGDDSTNPRLILTVHGAGYLFTPKLVDVV</sequence>
<dbReference type="Gene3D" id="1.10.10.10">
    <property type="entry name" value="Winged helix-like DNA-binding domain superfamily/Winged helix DNA-binding domain"/>
    <property type="match status" value="1"/>
</dbReference>
<dbReference type="PANTHER" id="PTHR48111">
    <property type="entry name" value="REGULATOR OF RPOS"/>
    <property type="match status" value="1"/>
</dbReference>
<dbReference type="InterPro" id="IPR011006">
    <property type="entry name" value="CheY-like_superfamily"/>
</dbReference>
<dbReference type="PATRIC" id="fig|28229.4.peg.2882"/>
<evidence type="ECO:0000256" key="9">
    <source>
        <dbReference type="PROSITE-ProRule" id="PRU01091"/>
    </source>
</evidence>
<dbReference type="Gene3D" id="6.10.250.690">
    <property type="match status" value="1"/>
</dbReference>
<dbReference type="SUPFAM" id="SSF52172">
    <property type="entry name" value="CheY-like"/>
    <property type="match status" value="1"/>
</dbReference>
<evidence type="ECO:0000313" key="12">
    <source>
        <dbReference type="EMBL" id="KGJ90174.1"/>
    </source>
</evidence>
<dbReference type="GO" id="GO:0000156">
    <property type="term" value="F:phosphorelay response regulator activity"/>
    <property type="evidence" value="ECO:0007669"/>
    <property type="project" value="TreeGrafter"/>
</dbReference>
<comment type="caution">
    <text evidence="12">The sequence shown here is derived from an EMBL/GenBank/DDBJ whole genome shotgun (WGS) entry which is preliminary data.</text>
</comment>
<dbReference type="PROSITE" id="PS50110">
    <property type="entry name" value="RESPONSE_REGULATORY"/>
    <property type="match status" value="1"/>
</dbReference>
<evidence type="ECO:0000256" key="6">
    <source>
        <dbReference type="ARBA" id="ARBA00023125"/>
    </source>
</evidence>
<dbReference type="OrthoDB" id="9802426at2"/>
<keyword evidence="6 9" id="KW-0238">DNA-binding</keyword>
<dbReference type="InterPro" id="IPR001867">
    <property type="entry name" value="OmpR/PhoB-type_DNA-bd"/>
</dbReference>
<dbReference type="FunFam" id="1.10.10.10:FF:000099">
    <property type="entry name" value="Two-component system response regulator TorR"/>
    <property type="match status" value="1"/>
</dbReference>
<name>A0A099KHA8_COLPS</name>
<dbReference type="InterPro" id="IPR039420">
    <property type="entry name" value="WalR-like"/>
</dbReference>
<dbReference type="SMART" id="SM00448">
    <property type="entry name" value="REC"/>
    <property type="match status" value="1"/>
</dbReference>
<dbReference type="CDD" id="cd00383">
    <property type="entry name" value="trans_reg_C"/>
    <property type="match status" value="1"/>
</dbReference>
<feature type="DNA-binding region" description="OmpR/PhoB-type" evidence="9">
    <location>
        <begin position="135"/>
        <end position="236"/>
    </location>
</feature>
<dbReference type="RefSeq" id="WP_033094544.1">
    <property type="nucleotide sequence ID" value="NZ_JQED01000037.1"/>
</dbReference>
<dbReference type="GO" id="GO:0005829">
    <property type="term" value="C:cytosol"/>
    <property type="evidence" value="ECO:0007669"/>
    <property type="project" value="TreeGrafter"/>
</dbReference>
<evidence type="ECO:0000256" key="7">
    <source>
        <dbReference type="ARBA" id="ARBA00023163"/>
    </source>
</evidence>
<keyword evidence="7" id="KW-0804">Transcription</keyword>
<feature type="modified residue" description="4-aspartylphosphate" evidence="8">
    <location>
        <position position="55"/>
    </location>
</feature>
<dbReference type="GO" id="GO:0032993">
    <property type="term" value="C:protein-DNA complex"/>
    <property type="evidence" value="ECO:0007669"/>
    <property type="project" value="TreeGrafter"/>
</dbReference>
<comment type="subcellular location">
    <subcellularLocation>
        <location evidence="1">Cytoplasm</location>
    </subcellularLocation>
</comment>
<keyword evidence="3 8" id="KW-0597">Phosphoprotein</keyword>
<evidence type="ECO:0000259" key="10">
    <source>
        <dbReference type="PROSITE" id="PS50110"/>
    </source>
</evidence>
<dbReference type="GO" id="GO:0000976">
    <property type="term" value="F:transcription cis-regulatory region binding"/>
    <property type="evidence" value="ECO:0007669"/>
    <property type="project" value="TreeGrafter"/>
</dbReference>